<comment type="caution">
    <text evidence="1">The sequence shown here is derived from an EMBL/GenBank/DDBJ whole genome shotgun (WGS) entry which is preliminary data.</text>
</comment>
<accession>A0A4S5EA44</accession>
<dbReference type="Proteomes" id="UP000305233">
    <property type="component" value="Unassembled WGS sequence"/>
</dbReference>
<evidence type="ECO:0008006" key="3">
    <source>
        <dbReference type="Google" id="ProtNLM"/>
    </source>
</evidence>
<dbReference type="AlphaFoldDB" id="A0A4S5EA44"/>
<dbReference type="OrthoDB" id="7942268at2"/>
<organism evidence="1 2">
    <name type="scientific">Arthrobacter echini</name>
    <dbReference type="NCBI Taxonomy" id="1529066"/>
    <lineage>
        <taxon>Bacteria</taxon>
        <taxon>Bacillati</taxon>
        <taxon>Actinomycetota</taxon>
        <taxon>Actinomycetes</taxon>
        <taxon>Micrococcales</taxon>
        <taxon>Micrococcaceae</taxon>
        <taxon>Arthrobacter</taxon>
    </lineage>
</organism>
<reference evidence="1 2" key="1">
    <citation type="submission" date="2019-04" db="EMBL/GenBank/DDBJ databases">
        <authorList>
            <person name="Liu Q."/>
            <person name="Xin Y.-H."/>
        </authorList>
    </citation>
    <scope>NUCLEOTIDE SEQUENCE [LARGE SCALE GENOMIC DNA]</scope>
    <source>
        <strain evidence="1 2">AM23</strain>
    </source>
</reference>
<dbReference type="RefSeq" id="WP_136452650.1">
    <property type="nucleotide sequence ID" value="NZ_SSWH01000001.1"/>
</dbReference>
<gene>
    <name evidence="1" type="ORF">E8P82_01135</name>
</gene>
<protein>
    <recommendedName>
        <fullName evidence="3">GNAT family N-acetyltransferase</fullName>
    </recommendedName>
</protein>
<dbReference type="EMBL" id="SSWH01000001">
    <property type="protein sequence ID" value="THJ68548.1"/>
    <property type="molecule type" value="Genomic_DNA"/>
</dbReference>
<sequence length="217" mass="23686">MIRSATPEDLDLLLSARQIEPVAFVDADRFRRELDQRQYRLEWSWLHEVEGRLLARALWWGPPDHRFPVLLDCIWVDMSLPDPAPLVARLVNTAQRSFRDAGLEQLPDANLTVATGWKDDPDAVAALTWRTGALAAAGLSERIERLSYAWTPEDGLPQRSALLTFSAADNQAFLDVFAAVAQGSLDLLPQRGGHVFGSGGGGGTISACAALGGRSII</sequence>
<evidence type="ECO:0000313" key="2">
    <source>
        <dbReference type="Proteomes" id="UP000305233"/>
    </source>
</evidence>
<proteinExistence type="predicted"/>
<evidence type="ECO:0000313" key="1">
    <source>
        <dbReference type="EMBL" id="THJ68548.1"/>
    </source>
</evidence>
<name>A0A4S5EA44_9MICC</name>
<keyword evidence="2" id="KW-1185">Reference proteome</keyword>